<keyword evidence="4 6" id="KW-0132">Cell division</keyword>
<comment type="similarity">
    <text evidence="1 4">Belongs to the MinE family.</text>
</comment>
<evidence type="ECO:0000256" key="5">
    <source>
        <dbReference type="SAM" id="Coils"/>
    </source>
</evidence>
<evidence type="ECO:0000313" key="7">
    <source>
        <dbReference type="Proteomes" id="UP000217944"/>
    </source>
</evidence>
<dbReference type="Gene3D" id="3.30.1070.10">
    <property type="entry name" value="Cell division topological specificity factor MinE"/>
    <property type="match status" value="1"/>
</dbReference>
<dbReference type="NCBIfam" id="TIGR01215">
    <property type="entry name" value="minE"/>
    <property type="match status" value="1"/>
</dbReference>
<dbReference type="GO" id="GO:0051301">
    <property type="term" value="P:cell division"/>
    <property type="evidence" value="ECO:0007669"/>
    <property type="project" value="UniProtKB-KW"/>
</dbReference>
<comment type="function">
    <text evidence="3 4">Prevents the cell division inhibition by proteins MinC and MinD at internal division sites while permitting inhibition at polar sites. This ensures cell division at the proper site by restricting the formation of a division septum at the midpoint of the long axis of the cell.</text>
</comment>
<dbReference type="SUPFAM" id="SSF55229">
    <property type="entry name" value="Cell division protein MinE topological specificity domain"/>
    <property type="match status" value="1"/>
</dbReference>
<accession>A0A292Y933</accession>
<protein>
    <recommendedName>
        <fullName evidence="2 4">Cell division topological specificity factor</fullName>
    </recommendedName>
</protein>
<dbReference type="Pfam" id="PF03776">
    <property type="entry name" value="MinE"/>
    <property type="match status" value="1"/>
</dbReference>
<gene>
    <name evidence="4" type="primary">minE</name>
    <name evidence="6" type="ORF">LNAT_P0677</name>
</gene>
<dbReference type="AlphaFoldDB" id="A0A292Y933"/>
<reference evidence="6 7" key="1">
    <citation type="journal article" date="2017" name="Syst. Appl. Microbiol.">
        <title>Lebetimonas natsushimae sp. nov., a novel strictly anaerobic, moderately thermophilic chemoautotroph isolated from a deep-sea hydrothermal vent polychaete nest in the Mid-Okinawa Trough.</title>
        <authorList>
            <person name="Nagata R."/>
            <person name="Takaki Y."/>
            <person name="Tame A."/>
            <person name="Nunoura T."/>
            <person name="Muto H."/>
            <person name="Mino S."/>
            <person name="Sawayama S."/>
            <person name="Takai K."/>
            <person name="Nakagawa S."/>
        </authorList>
    </citation>
    <scope>NUCLEOTIDE SEQUENCE [LARGE SCALE GENOMIC DNA]</scope>
    <source>
        <strain evidence="6 7">HS1857</strain>
    </source>
</reference>
<evidence type="ECO:0000313" key="6">
    <source>
        <dbReference type="EMBL" id="GAX87382.1"/>
    </source>
</evidence>
<dbReference type="HAMAP" id="MF_00262">
    <property type="entry name" value="MinE"/>
    <property type="match status" value="1"/>
</dbReference>
<evidence type="ECO:0000256" key="2">
    <source>
        <dbReference type="ARBA" id="ARBA00020112"/>
    </source>
</evidence>
<comment type="caution">
    <text evidence="6">The sequence shown here is derived from an EMBL/GenBank/DDBJ whole genome shotgun (WGS) entry which is preliminary data.</text>
</comment>
<feature type="coiled-coil region" evidence="5">
    <location>
        <begin position="26"/>
        <end position="53"/>
    </location>
</feature>
<dbReference type="OrthoDB" id="9802655at2"/>
<name>A0A292Y933_9BACT</name>
<evidence type="ECO:0000256" key="3">
    <source>
        <dbReference type="ARBA" id="ARBA00025265"/>
    </source>
</evidence>
<evidence type="ECO:0000256" key="1">
    <source>
        <dbReference type="ARBA" id="ARBA00008168"/>
    </source>
</evidence>
<dbReference type="RefSeq" id="WP_096258522.1">
    <property type="nucleotide sequence ID" value="NZ_BDME01000001.1"/>
</dbReference>
<dbReference type="InterPro" id="IPR005527">
    <property type="entry name" value="MinE"/>
</dbReference>
<dbReference type="Proteomes" id="UP000217944">
    <property type="component" value="Unassembled WGS sequence"/>
</dbReference>
<dbReference type="EMBL" id="BDME01000001">
    <property type="protein sequence ID" value="GAX87382.1"/>
    <property type="molecule type" value="Genomic_DNA"/>
</dbReference>
<evidence type="ECO:0000256" key="4">
    <source>
        <dbReference type="HAMAP-Rule" id="MF_00262"/>
    </source>
</evidence>
<dbReference type="GO" id="GO:0032955">
    <property type="term" value="P:regulation of division septum assembly"/>
    <property type="evidence" value="ECO:0007669"/>
    <property type="project" value="InterPro"/>
</dbReference>
<dbReference type="NCBIfam" id="NF001422">
    <property type="entry name" value="PRK00296.1"/>
    <property type="match status" value="1"/>
</dbReference>
<sequence length="77" mass="9082">MSFFNLFKKKKSKDVAKDRLMMMLAYERANTKLENLEEMKKELIAVVKKYVNIKDIAIKTNSNQNIETLEVEIILDK</sequence>
<keyword evidence="5" id="KW-0175">Coiled coil</keyword>
<dbReference type="InterPro" id="IPR036707">
    <property type="entry name" value="MinE_sf"/>
</dbReference>
<proteinExistence type="inferred from homology"/>
<keyword evidence="4" id="KW-0131">Cell cycle</keyword>
<keyword evidence="7" id="KW-1185">Reference proteome</keyword>
<organism evidence="6 7">
    <name type="scientific">Lebetimonas natsushimae</name>
    <dbReference type="NCBI Taxonomy" id="1936991"/>
    <lineage>
        <taxon>Bacteria</taxon>
        <taxon>Pseudomonadati</taxon>
        <taxon>Campylobacterota</taxon>
        <taxon>Epsilonproteobacteria</taxon>
        <taxon>Nautiliales</taxon>
        <taxon>Nautiliaceae</taxon>
        <taxon>Lebetimonas</taxon>
    </lineage>
</organism>